<dbReference type="Gene3D" id="3.40.50.620">
    <property type="entry name" value="HUPs"/>
    <property type="match status" value="1"/>
</dbReference>
<evidence type="ECO:0000256" key="11">
    <source>
        <dbReference type="RuleBase" id="RU363037"/>
    </source>
</evidence>
<dbReference type="GO" id="GO:0005524">
    <property type="term" value="F:ATP binding"/>
    <property type="evidence" value="ECO:0007669"/>
    <property type="project" value="UniProtKB-KW"/>
</dbReference>
<name>A0AAF3FCG1_9BILA</name>
<evidence type="ECO:0000256" key="1">
    <source>
        <dbReference type="ARBA" id="ARBA00005594"/>
    </source>
</evidence>
<dbReference type="InterPro" id="IPR020058">
    <property type="entry name" value="Glu/Gln-tRNA-synth_Ib_cat-dom"/>
</dbReference>
<comment type="catalytic activity">
    <reaction evidence="9">
        <text>tRNA(Gln) + L-glutamine + ATP = L-glutaminyl-tRNA(Gln) + AMP + diphosphate</text>
        <dbReference type="Rhea" id="RHEA:20121"/>
        <dbReference type="Rhea" id="RHEA-COMP:9662"/>
        <dbReference type="Rhea" id="RHEA-COMP:9681"/>
        <dbReference type="ChEBI" id="CHEBI:30616"/>
        <dbReference type="ChEBI" id="CHEBI:33019"/>
        <dbReference type="ChEBI" id="CHEBI:58359"/>
        <dbReference type="ChEBI" id="CHEBI:78442"/>
        <dbReference type="ChEBI" id="CHEBI:78521"/>
        <dbReference type="ChEBI" id="CHEBI:456215"/>
        <dbReference type="EC" id="6.1.1.18"/>
    </reaction>
</comment>
<dbReference type="InterPro" id="IPR000924">
    <property type="entry name" value="Glu/Gln-tRNA-synth"/>
</dbReference>
<dbReference type="Pfam" id="PF00749">
    <property type="entry name" value="tRNA-synt_1c"/>
    <property type="match status" value="1"/>
</dbReference>
<keyword evidence="18" id="KW-1185">Reference proteome</keyword>
<evidence type="ECO:0000259" key="13">
    <source>
        <dbReference type="Pfam" id="PF00749"/>
    </source>
</evidence>
<evidence type="ECO:0000259" key="14">
    <source>
        <dbReference type="Pfam" id="PF03950"/>
    </source>
</evidence>
<dbReference type="WBParaSite" id="MBELARI_LOCUS4661">
    <property type="protein sequence ID" value="MBELARI_LOCUS4661"/>
    <property type="gene ID" value="MBELARI_LOCUS4661"/>
</dbReference>
<comment type="similarity">
    <text evidence="1 11">Belongs to the class-I aminoacyl-tRNA synthetase family.</text>
</comment>
<keyword evidence="6 11" id="KW-0648">Protein biosynthesis</keyword>
<dbReference type="InterPro" id="IPR020059">
    <property type="entry name" value="Glu/Gln-tRNA-synth_Ib_codon-bd"/>
</dbReference>
<feature type="domain" description="Glutamyl/glutaminyl-tRNA synthetase class Ib catalytic" evidence="13">
    <location>
        <begin position="274"/>
        <end position="573"/>
    </location>
</feature>
<dbReference type="Pfam" id="PF04558">
    <property type="entry name" value="tRNA_synt_1c_R1"/>
    <property type="match status" value="1"/>
</dbReference>
<dbReference type="InterPro" id="IPR050132">
    <property type="entry name" value="Gln/Glu-tRNA_Ligase"/>
</dbReference>
<accession>A0AAF3FCG1</accession>
<dbReference type="PANTHER" id="PTHR43097">
    <property type="entry name" value="GLUTAMINE-TRNA LIGASE"/>
    <property type="match status" value="1"/>
</dbReference>
<evidence type="ECO:0000256" key="3">
    <source>
        <dbReference type="ARBA" id="ARBA00022598"/>
    </source>
</evidence>
<dbReference type="Pfam" id="PF03950">
    <property type="entry name" value="tRNA-synt_1c_C"/>
    <property type="match status" value="1"/>
</dbReference>
<dbReference type="FunFam" id="1.10.10.2420:FF:000001">
    <property type="entry name" value="Glutamine--tRNA ligase cytoplasmic"/>
    <property type="match status" value="1"/>
</dbReference>
<dbReference type="GO" id="GO:0005829">
    <property type="term" value="C:cytosol"/>
    <property type="evidence" value="ECO:0007669"/>
    <property type="project" value="TreeGrafter"/>
</dbReference>
<dbReference type="Pfam" id="PF20974">
    <property type="entry name" value="tRNA-synt_1c_C2"/>
    <property type="match status" value="1"/>
</dbReference>
<dbReference type="FunFam" id="2.40.240.10:FF:000008">
    <property type="entry name" value="probable glutamine--tRNA ligase"/>
    <property type="match status" value="1"/>
</dbReference>
<evidence type="ECO:0000256" key="4">
    <source>
        <dbReference type="ARBA" id="ARBA00022741"/>
    </source>
</evidence>
<dbReference type="InterPro" id="IPR042559">
    <property type="entry name" value="Gln-tRNA-synth_Ib_RNA-bd_N_2"/>
</dbReference>
<feature type="domain" description="Glutaminyl-tRNA synthetase class Ib non-specific RNA-binding" evidence="15">
    <location>
        <begin position="170"/>
        <end position="265"/>
    </location>
</feature>
<dbReference type="InterPro" id="IPR007638">
    <property type="entry name" value="Gln-tRNA-synth_Ib_RNA-bd_2"/>
</dbReference>
<keyword evidence="4 11" id="KW-0547">Nucleotide-binding</keyword>
<evidence type="ECO:0000256" key="9">
    <source>
        <dbReference type="ARBA" id="ARBA00048270"/>
    </source>
</evidence>
<dbReference type="InterPro" id="IPR020056">
    <property type="entry name" value="Rbsml_bL25/Gln-tRNA_synth_N"/>
</dbReference>
<evidence type="ECO:0000259" key="15">
    <source>
        <dbReference type="Pfam" id="PF04557"/>
    </source>
</evidence>
<dbReference type="GO" id="GO:0004819">
    <property type="term" value="F:glutamine-tRNA ligase activity"/>
    <property type="evidence" value="ECO:0007669"/>
    <property type="project" value="UniProtKB-EC"/>
</dbReference>
<evidence type="ECO:0000256" key="8">
    <source>
        <dbReference type="ARBA" id="ARBA00030466"/>
    </source>
</evidence>
<dbReference type="Gene3D" id="1.10.8.1290">
    <property type="entry name" value="Glutaminyl-tRNA synthetase, non-specific RNA binding region part 1, domain 1"/>
    <property type="match status" value="1"/>
</dbReference>
<dbReference type="Proteomes" id="UP000887575">
    <property type="component" value="Unassembled WGS sequence"/>
</dbReference>
<evidence type="ECO:0000256" key="10">
    <source>
        <dbReference type="ARBA" id="ARBA00072317"/>
    </source>
</evidence>
<keyword evidence="3 11" id="KW-0436">Ligase</keyword>
<feature type="domain" description="Glutamyl/glutaminyl-tRNA synthetase class Ib anti-codon binding" evidence="14">
    <location>
        <begin position="576"/>
        <end position="675"/>
    </location>
</feature>
<dbReference type="GO" id="GO:0006425">
    <property type="term" value="P:glutaminyl-tRNA aminoacylation"/>
    <property type="evidence" value="ECO:0007669"/>
    <property type="project" value="InterPro"/>
</dbReference>
<dbReference type="SUPFAM" id="SSF50715">
    <property type="entry name" value="Ribosomal protein L25-like"/>
    <property type="match status" value="1"/>
</dbReference>
<dbReference type="InterPro" id="IPR011035">
    <property type="entry name" value="Ribosomal_bL25/Gln-tRNA_synth"/>
</dbReference>
<dbReference type="InterPro" id="IPR042558">
    <property type="entry name" value="Gln-tRNA-synth_Ib_RNA-bd_N_1"/>
</dbReference>
<evidence type="ECO:0000256" key="12">
    <source>
        <dbReference type="SAM" id="MobiDB-lite"/>
    </source>
</evidence>
<keyword evidence="7 11" id="KW-0030">Aminoacyl-tRNA synthetase</keyword>
<evidence type="ECO:0000256" key="2">
    <source>
        <dbReference type="ARBA" id="ARBA00012836"/>
    </source>
</evidence>
<dbReference type="CDD" id="cd00807">
    <property type="entry name" value="GlnRS_core"/>
    <property type="match status" value="1"/>
</dbReference>
<dbReference type="GO" id="GO:0017101">
    <property type="term" value="C:aminoacyl-tRNA synthetase multienzyme complex"/>
    <property type="evidence" value="ECO:0007669"/>
    <property type="project" value="TreeGrafter"/>
</dbReference>
<evidence type="ECO:0000259" key="16">
    <source>
        <dbReference type="Pfam" id="PF04558"/>
    </source>
</evidence>
<feature type="domain" description="Glutaminyl-tRNA synthetase class Ib non-specific RNA-binding" evidence="16">
    <location>
        <begin position="7"/>
        <end position="167"/>
    </location>
</feature>
<dbReference type="InterPro" id="IPR001412">
    <property type="entry name" value="aa-tRNA-synth_I_CS"/>
</dbReference>
<dbReference type="AlphaFoldDB" id="A0AAF3FCG1"/>
<reference evidence="19" key="1">
    <citation type="submission" date="2024-02" db="UniProtKB">
        <authorList>
            <consortium name="WormBaseParasite"/>
        </authorList>
    </citation>
    <scope>IDENTIFICATION</scope>
</reference>
<dbReference type="EC" id="6.1.1.18" evidence="2"/>
<dbReference type="Gene3D" id="1.10.10.2420">
    <property type="match status" value="1"/>
</dbReference>
<proteinExistence type="inferred from homology"/>
<dbReference type="InterPro" id="IPR049437">
    <property type="entry name" value="tRNA-synt_1c_C2"/>
</dbReference>
<dbReference type="InterPro" id="IPR004514">
    <property type="entry name" value="Gln-tRNA-synth"/>
</dbReference>
<dbReference type="PANTHER" id="PTHR43097:SF4">
    <property type="entry name" value="GLUTAMINE--TRNA LIGASE"/>
    <property type="match status" value="1"/>
</dbReference>
<protein>
    <recommendedName>
        <fullName evidence="10">Probable glutamine--tRNA ligase</fullName>
        <ecNumber evidence="2">6.1.1.18</ecNumber>
    </recommendedName>
    <alternativeName>
        <fullName evidence="8">Glutaminyl-tRNA synthetase</fullName>
    </alternativeName>
</protein>
<organism evidence="18 19">
    <name type="scientific">Mesorhabditis belari</name>
    <dbReference type="NCBI Taxonomy" id="2138241"/>
    <lineage>
        <taxon>Eukaryota</taxon>
        <taxon>Metazoa</taxon>
        <taxon>Ecdysozoa</taxon>
        <taxon>Nematoda</taxon>
        <taxon>Chromadorea</taxon>
        <taxon>Rhabditida</taxon>
        <taxon>Rhabditina</taxon>
        <taxon>Rhabditomorpha</taxon>
        <taxon>Rhabditoidea</taxon>
        <taxon>Rhabditidae</taxon>
        <taxon>Mesorhabditinae</taxon>
        <taxon>Mesorhabditis</taxon>
    </lineage>
</organism>
<evidence type="ECO:0000256" key="7">
    <source>
        <dbReference type="ARBA" id="ARBA00023146"/>
    </source>
</evidence>
<evidence type="ECO:0000259" key="17">
    <source>
        <dbReference type="Pfam" id="PF20974"/>
    </source>
</evidence>
<dbReference type="FunFam" id="3.40.50.620:FF:000049">
    <property type="entry name" value="Probable glutamine--tRNA ligase"/>
    <property type="match status" value="1"/>
</dbReference>
<dbReference type="PROSITE" id="PS00178">
    <property type="entry name" value="AA_TRNA_LIGASE_I"/>
    <property type="match status" value="1"/>
</dbReference>
<evidence type="ECO:0000313" key="19">
    <source>
        <dbReference type="WBParaSite" id="MBELARI_LOCUS4661"/>
    </source>
</evidence>
<dbReference type="PRINTS" id="PR00987">
    <property type="entry name" value="TRNASYNTHGLU"/>
</dbReference>
<feature type="region of interest" description="Disordered" evidence="12">
    <location>
        <begin position="193"/>
        <end position="229"/>
    </location>
</feature>
<sequence>MTAEVDLTLLGLSEQKIKETLKNGVLTIQLGNIINETKTQLKAEKIKEENFSKQQGTLLYHVGTRIKSQCVQHIPLLVKYIVNGGLKTEQQILAALEYLLTTAVSGVDIKKFEEASGVGIVVTNDQIEEIVTKVFNKYKEQISVDRYSFPVGKLLGEVRALLPWGDGGYMKKECDLRIIEFLGAKTEEDLAPKKKLKKEEKPKEKENGKPAKPSKEDAVNGENKTDEGASTIEELMRTRANFHKPGENYKTDGYVVTPKTEEILKKHLKKTGGKVITRFPPEPNGILHIGHAKAININFGYAKAHNGECNLRFDDTNPEKEEEKFFTAIEDIVRWLGYTPARITHASDNFDQLYEWAKVLIKNGLAYVCHQKVEEMRGFEVKLSPWRDRPIDESLQLFEDMKNGKFEEGEATLRMKTILEEGKVDPVAYRIKYCTHHRSKDKWCIYPTYDYTHCLCDSIEHITHSLCTKEFQSRRSSYYWLCNSLDIYCPVQWEYGRLNVNYTVVSKRKILKLIQTKTVNDWDDPRLFTLTALRRRGIPAEAINAFVAKLGLTMSQMVIDPHMLDATVRDYLNTNAPRTMAVLDSLRVTVRNFDELGLSSTLSVPDFPGDPSSKNHSVAVDKILYIEQTDYKTTLASDKSFRRLTKEQPVGLKHVGLVLFVEEEIKHGDKVAELIVRAERLTEENKPKAFIHWVCKPVSVECRLYEKLFKSKNPEDPNTVPGGFLTDCNPNSITLLHNVLVDHSVASSKVYDRYQFERIGYFSVDPDSTPERLVFNRTVLLKEDKEK</sequence>
<dbReference type="FunFam" id="1.10.8.1290:FF:000002">
    <property type="entry name" value="Glutamine--tRNA ligase cytoplasmic"/>
    <property type="match status" value="1"/>
</dbReference>
<feature type="compositionally biased region" description="Basic and acidic residues" evidence="12">
    <location>
        <begin position="193"/>
        <end position="227"/>
    </location>
</feature>
<dbReference type="InterPro" id="IPR007639">
    <property type="entry name" value="Gln-tRNA-synth_Ib_RNA-bd_N"/>
</dbReference>
<dbReference type="NCBIfam" id="TIGR00440">
    <property type="entry name" value="glnS"/>
    <property type="match status" value="1"/>
</dbReference>
<evidence type="ECO:0000256" key="6">
    <source>
        <dbReference type="ARBA" id="ARBA00022917"/>
    </source>
</evidence>
<dbReference type="InterPro" id="IPR014729">
    <property type="entry name" value="Rossmann-like_a/b/a_fold"/>
</dbReference>
<evidence type="ECO:0000256" key="5">
    <source>
        <dbReference type="ARBA" id="ARBA00022840"/>
    </source>
</evidence>
<evidence type="ECO:0000313" key="18">
    <source>
        <dbReference type="Proteomes" id="UP000887575"/>
    </source>
</evidence>
<dbReference type="Pfam" id="PF04557">
    <property type="entry name" value="tRNA_synt_1c_R2"/>
    <property type="match status" value="1"/>
</dbReference>
<dbReference type="SUPFAM" id="SSF52374">
    <property type="entry name" value="Nucleotidylyl transferase"/>
    <property type="match status" value="1"/>
</dbReference>
<dbReference type="Gene3D" id="2.40.240.10">
    <property type="entry name" value="Ribosomal Protein L25, Chain P"/>
    <property type="match status" value="2"/>
</dbReference>
<feature type="domain" description="tRNA synthetases class I (E and Q) anti-codon binding" evidence="17">
    <location>
        <begin position="690"/>
        <end position="765"/>
    </location>
</feature>
<keyword evidence="5 11" id="KW-0067">ATP-binding</keyword>